<evidence type="ECO:0000259" key="13">
    <source>
        <dbReference type="SMART" id="SM01016"/>
    </source>
</evidence>
<evidence type="ECO:0000256" key="2">
    <source>
        <dbReference type="ARBA" id="ARBA00005594"/>
    </source>
</evidence>
<keyword evidence="6 14" id="KW-0436">Ligase</keyword>
<dbReference type="InterPro" id="IPR001278">
    <property type="entry name" value="Arg-tRNA-ligase"/>
</dbReference>
<comment type="catalytic activity">
    <reaction evidence="11">
        <text>tRNA(Arg) + L-arginine + ATP = L-arginyl-tRNA(Arg) + AMP + diphosphate</text>
        <dbReference type="Rhea" id="RHEA:20301"/>
        <dbReference type="Rhea" id="RHEA-COMP:9658"/>
        <dbReference type="Rhea" id="RHEA-COMP:9673"/>
        <dbReference type="ChEBI" id="CHEBI:30616"/>
        <dbReference type="ChEBI" id="CHEBI:32682"/>
        <dbReference type="ChEBI" id="CHEBI:33019"/>
        <dbReference type="ChEBI" id="CHEBI:78442"/>
        <dbReference type="ChEBI" id="CHEBI:78513"/>
        <dbReference type="ChEBI" id="CHEBI:456215"/>
        <dbReference type="EC" id="6.1.1.19"/>
    </reaction>
</comment>
<dbReference type="GO" id="GO:0004814">
    <property type="term" value="F:arginine-tRNA ligase activity"/>
    <property type="evidence" value="ECO:0007669"/>
    <property type="project" value="UniProtKB-EC"/>
</dbReference>
<dbReference type="PANTHER" id="PTHR11956">
    <property type="entry name" value="ARGINYL-TRNA SYNTHETASE"/>
    <property type="match status" value="1"/>
</dbReference>
<dbReference type="InterPro" id="IPR008909">
    <property type="entry name" value="DALR_anticod-bd"/>
</dbReference>
<dbReference type="Gene3D" id="1.10.730.10">
    <property type="entry name" value="Isoleucyl-tRNA Synthetase, Domain 1"/>
    <property type="match status" value="1"/>
</dbReference>
<dbReference type="InterPro" id="IPR014729">
    <property type="entry name" value="Rossmann-like_a/b/a_fold"/>
</dbReference>
<dbReference type="SMART" id="SM00836">
    <property type="entry name" value="DALR_1"/>
    <property type="match status" value="1"/>
</dbReference>
<evidence type="ECO:0000259" key="12">
    <source>
        <dbReference type="SMART" id="SM00836"/>
    </source>
</evidence>
<evidence type="ECO:0000256" key="5">
    <source>
        <dbReference type="ARBA" id="ARBA00022490"/>
    </source>
</evidence>
<evidence type="ECO:0000256" key="6">
    <source>
        <dbReference type="ARBA" id="ARBA00022598"/>
    </source>
</evidence>
<feature type="domain" description="Arginyl tRNA synthetase N-terminal" evidence="13">
    <location>
        <begin position="3"/>
        <end position="90"/>
    </location>
</feature>
<dbReference type="GO" id="GO:0005524">
    <property type="term" value="F:ATP binding"/>
    <property type="evidence" value="ECO:0007669"/>
    <property type="project" value="UniProtKB-KW"/>
</dbReference>
<proteinExistence type="inferred from homology"/>
<accession>A0A3B1BW30</accession>
<dbReference type="CDD" id="cd00671">
    <property type="entry name" value="ArgRS_core"/>
    <property type="match status" value="1"/>
</dbReference>
<reference evidence="14" key="1">
    <citation type="submission" date="2018-06" db="EMBL/GenBank/DDBJ databases">
        <authorList>
            <person name="Zhirakovskaya E."/>
        </authorList>
    </citation>
    <scope>NUCLEOTIDE SEQUENCE</scope>
</reference>
<evidence type="ECO:0000256" key="1">
    <source>
        <dbReference type="ARBA" id="ARBA00004496"/>
    </source>
</evidence>
<dbReference type="SUPFAM" id="SSF52374">
    <property type="entry name" value="Nucleotidylyl transferase"/>
    <property type="match status" value="1"/>
</dbReference>
<dbReference type="SUPFAM" id="SSF47323">
    <property type="entry name" value="Anticodon-binding domain of a subclass of class I aminoacyl-tRNA synthetases"/>
    <property type="match status" value="1"/>
</dbReference>
<dbReference type="InterPro" id="IPR005148">
    <property type="entry name" value="Arg-tRNA-synth_N"/>
</dbReference>
<dbReference type="FunFam" id="3.40.50.620:FF:000062">
    <property type="entry name" value="Arginine--tRNA ligase"/>
    <property type="match status" value="1"/>
</dbReference>
<dbReference type="EMBL" id="UOGC01000019">
    <property type="protein sequence ID" value="VAX15698.1"/>
    <property type="molecule type" value="Genomic_DNA"/>
</dbReference>
<dbReference type="Gene3D" id="3.40.50.620">
    <property type="entry name" value="HUPs"/>
    <property type="match status" value="1"/>
</dbReference>
<organism evidence="14">
    <name type="scientific">hydrothermal vent metagenome</name>
    <dbReference type="NCBI Taxonomy" id="652676"/>
    <lineage>
        <taxon>unclassified sequences</taxon>
        <taxon>metagenomes</taxon>
        <taxon>ecological metagenomes</taxon>
    </lineage>
</organism>
<dbReference type="GO" id="GO:0005737">
    <property type="term" value="C:cytoplasm"/>
    <property type="evidence" value="ECO:0007669"/>
    <property type="project" value="UniProtKB-SubCell"/>
</dbReference>
<dbReference type="InterPro" id="IPR009080">
    <property type="entry name" value="tRNAsynth_Ia_anticodon-bd"/>
</dbReference>
<protein>
    <recommendedName>
        <fullName evidence="4">arginine--tRNA ligase</fullName>
        <ecNumber evidence="4">6.1.1.19</ecNumber>
    </recommendedName>
</protein>
<sequence length="550" mass="61626">MKEEIRESIALALERISNSENVETPALDRFEVSIPKEEFGDLSTNIAMILASRMETNPRALAEKIVNELANEPYISSVKVAGPGFINITVSPSRWIDYLGDILSQKENYGKTKTGKNEKVMVEFVSANPTGPLHIGHGRGAAVGDALARILSWAGYDVYREYYINDVGLQMENLGRSTIARANELLGRPFTEPAYKGEYIKDIASDFIERYGAEVLDLPDEQIVPMASEFTGTAILASIRKDLDDFRVSFDEWFSEKSLHDADEINKVINIFSGSGDIYEQDGAMWLKTESAGDEKDRVVRRANGITTYLAADIAYHKNKLDRGFSKLIDIWGADHHGYIPRMKASISALGHDPKKLSPILVQMVSLKRGGKTVSMSTRGGVFVTLREIIDEVGVDATRYFFLMRSSDSHLDFDVDLAKKRSDENPVFYIQYAHARCANIFVTAKDRKIETKKFDEIDKALLEGKYELRLIKKLAQFPDVIASCAEGLHPHPITQYLTEVSSFYHSFYHNNRVVTEDIKLSQARLALIESTMIVLKNGLSLLGVSAPDRM</sequence>
<dbReference type="NCBIfam" id="TIGR00456">
    <property type="entry name" value="argS"/>
    <property type="match status" value="1"/>
</dbReference>
<comment type="subunit">
    <text evidence="3">Monomer.</text>
</comment>
<evidence type="ECO:0000256" key="9">
    <source>
        <dbReference type="ARBA" id="ARBA00022917"/>
    </source>
</evidence>
<dbReference type="FunFam" id="1.10.730.10:FF:000008">
    <property type="entry name" value="Arginine--tRNA ligase"/>
    <property type="match status" value="1"/>
</dbReference>
<dbReference type="InterPro" id="IPR001412">
    <property type="entry name" value="aa-tRNA-synth_I_CS"/>
</dbReference>
<evidence type="ECO:0000256" key="11">
    <source>
        <dbReference type="ARBA" id="ARBA00049339"/>
    </source>
</evidence>
<dbReference type="InterPro" id="IPR035684">
    <property type="entry name" value="ArgRS_core"/>
</dbReference>
<evidence type="ECO:0000256" key="3">
    <source>
        <dbReference type="ARBA" id="ARBA00011245"/>
    </source>
</evidence>
<name>A0A3B1BW30_9ZZZZ</name>
<keyword evidence="9" id="KW-0648">Protein biosynthesis</keyword>
<evidence type="ECO:0000313" key="14">
    <source>
        <dbReference type="EMBL" id="VAX15698.1"/>
    </source>
</evidence>
<feature type="domain" description="DALR anticodon binding" evidence="12">
    <location>
        <begin position="430"/>
        <end position="550"/>
    </location>
</feature>
<evidence type="ECO:0000256" key="7">
    <source>
        <dbReference type="ARBA" id="ARBA00022741"/>
    </source>
</evidence>
<dbReference type="EC" id="6.1.1.19" evidence="4"/>
<dbReference type="GO" id="GO:0006420">
    <property type="term" value="P:arginyl-tRNA aminoacylation"/>
    <property type="evidence" value="ECO:0007669"/>
    <property type="project" value="InterPro"/>
</dbReference>
<dbReference type="AlphaFoldDB" id="A0A3B1BW30"/>
<dbReference type="Pfam" id="PF03485">
    <property type="entry name" value="Arg_tRNA_synt_N"/>
    <property type="match status" value="1"/>
</dbReference>
<dbReference type="InterPro" id="IPR036695">
    <property type="entry name" value="Arg-tRNA-synth_N_sf"/>
</dbReference>
<dbReference type="SUPFAM" id="SSF55190">
    <property type="entry name" value="Arginyl-tRNA synthetase (ArgRS), N-terminal 'additional' domain"/>
    <property type="match status" value="1"/>
</dbReference>
<dbReference type="PRINTS" id="PR01038">
    <property type="entry name" value="TRNASYNTHARG"/>
</dbReference>
<keyword evidence="8" id="KW-0067">ATP-binding</keyword>
<keyword evidence="10 14" id="KW-0030">Aminoacyl-tRNA synthetase</keyword>
<dbReference type="Pfam" id="PF00750">
    <property type="entry name" value="tRNA-synt_1d"/>
    <property type="match status" value="1"/>
</dbReference>
<evidence type="ECO:0000256" key="8">
    <source>
        <dbReference type="ARBA" id="ARBA00022840"/>
    </source>
</evidence>
<dbReference type="PROSITE" id="PS00178">
    <property type="entry name" value="AA_TRNA_LIGASE_I"/>
    <property type="match status" value="1"/>
</dbReference>
<dbReference type="Pfam" id="PF05746">
    <property type="entry name" value="DALR_1"/>
    <property type="match status" value="1"/>
</dbReference>
<comment type="subcellular location">
    <subcellularLocation>
        <location evidence="1">Cytoplasm</location>
    </subcellularLocation>
</comment>
<dbReference type="SMART" id="SM01016">
    <property type="entry name" value="Arg_tRNA_synt_N"/>
    <property type="match status" value="1"/>
</dbReference>
<evidence type="ECO:0000256" key="4">
    <source>
        <dbReference type="ARBA" id="ARBA00012837"/>
    </source>
</evidence>
<dbReference type="PANTHER" id="PTHR11956:SF5">
    <property type="entry name" value="ARGININE--TRNA LIGASE, CYTOPLASMIC"/>
    <property type="match status" value="1"/>
</dbReference>
<gene>
    <name evidence="14" type="ORF">MNBD_NITROSPINAE01-102</name>
</gene>
<dbReference type="Gene3D" id="3.30.1360.70">
    <property type="entry name" value="Arginyl tRNA synthetase N-terminal domain"/>
    <property type="match status" value="1"/>
</dbReference>
<comment type="similarity">
    <text evidence="2">Belongs to the class-I aminoacyl-tRNA synthetase family.</text>
</comment>
<evidence type="ECO:0000256" key="10">
    <source>
        <dbReference type="ARBA" id="ARBA00023146"/>
    </source>
</evidence>
<keyword evidence="5" id="KW-0963">Cytoplasm</keyword>
<keyword evidence="7" id="KW-0547">Nucleotide-binding</keyword>
<dbReference type="HAMAP" id="MF_00123">
    <property type="entry name" value="Arg_tRNA_synth"/>
    <property type="match status" value="1"/>
</dbReference>